<evidence type="ECO:0000256" key="1">
    <source>
        <dbReference type="SAM" id="Coils"/>
    </source>
</evidence>
<comment type="caution">
    <text evidence="3">The sequence shown here is derived from an EMBL/GenBank/DDBJ whole genome shotgun (WGS) entry which is preliminary data.</text>
</comment>
<dbReference type="InterPro" id="IPR012909">
    <property type="entry name" value="PHA_DNA-bd_N"/>
</dbReference>
<dbReference type="Pfam" id="PF07879">
    <property type="entry name" value="PHB_acc_N"/>
    <property type="match status" value="1"/>
</dbReference>
<gene>
    <name evidence="3" type="ORF">ENG67_06500</name>
</gene>
<evidence type="ECO:0000259" key="2">
    <source>
        <dbReference type="Pfam" id="PF07879"/>
    </source>
</evidence>
<organism evidence="3">
    <name type="scientific">candidate division WOR-3 bacterium</name>
    <dbReference type="NCBI Taxonomy" id="2052148"/>
    <lineage>
        <taxon>Bacteria</taxon>
        <taxon>Bacteria division WOR-3</taxon>
    </lineage>
</organism>
<feature type="coiled-coil region" evidence="1">
    <location>
        <begin position="160"/>
        <end position="190"/>
    </location>
</feature>
<name>A0A7C0XDV4_UNCW3</name>
<sequence length="201" mass="23422">MKHIIHKYSNRRLYDVTEKKVVTLADLRSLVEKGEEIKVLDRKTGRDITEMTLARAVLREQGRRGFFHMPIFLKEIFGSKKGVADFFRSGFSAGWGMFGFFGYKTREFLSKMVQRGYISKGEGERLIRVLEGGEETDPQLKNLIERVLREALVELGIPSKEEIDELREELDKTRRELELLRKKLKVITGDSDYLEEGREPH</sequence>
<keyword evidence="1" id="KW-0175">Coiled coil</keyword>
<reference evidence="3" key="1">
    <citation type="journal article" date="2020" name="mSystems">
        <title>Genome- and Community-Level Interaction Insights into Carbon Utilization and Element Cycling Functions of Hydrothermarchaeota in Hydrothermal Sediment.</title>
        <authorList>
            <person name="Zhou Z."/>
            <person name="Liu Y."/>
            <person name="Xu W."/>
            <person name="Pan J."/>
            <person name="Luo Z.H."/>
            <person name="Li M."/>
        </authorList>
    </citation>
    <scope>NUCLEOTIDE SEQUENCE [LARGE SCALE GENOMIC DNA]</scope>
    <source>
        <strain evidence="3">HyVt-237</strain>
    </source>
</reference>
<proteinExistence type="predicted"/>
<protein>
    <recommendedName>
        <fullName evidence="2">PHA accumulation regulator DNA-binding N-terminal domain-containing protein</fullName>
    </recommendedName>
</protein>
<dbReference type="AlphaFoldDB" id="A0A7C0XDV4"/>
<accession>A0A7C0XDV4</accession>
<feature type="domain" description="PHA accumulation regulator DNA-binding N-terminal" evidence="2">
    <location>
        <begin position="4"/>
        <end position="61"/>
    </location>
</feature>
<dbReference type="EMBL" id="DRBW01000238">
    <property type="protein sequence ID" value="HDM90837.1"/>
    <property type="molecule type" value="Genomic_DNA"/>
</dbReference>
<dbReference type="Proteomes" id="UP000885931">
    <property type="component" value="Unassembled WGS sequence"/>
</dbReference>
<evidence type="ECO:0000313" key="3">
    <source>
        <dbReference type="EMBL" id="HDM90837.1"/>
    </source>
</evidence>